<proteinExistence type="predicted"/>
<reference evidence="2" key="1">
    <citation type="submission" date="2020-08" db="EMBL/GenBank/DDBJ databases">
        <title>Multicomponent nature underlies the extraordinary mechanical properties of spider dragline silk.</title>
        <authorList>
            <person name="Kono N."/>
            <person name="Nakamura H."/>
            <person name="Mori M."/>
            <person name="Yoshida Y."/>
            <person name="Ohtoshi R."/>
            <person name="Malay A.D."/>
            <person name="Moran D.A.P."/>
            <person name="Tomita M."/>
            <person name="Numata K."/>
            <person name="Arakawa K."/>
        </authorList>
    </citation>
    <scope>NUCLEOTIDE SEQUENCE</scope>
</reference>
<dbReference type="EMBL" id="BMAV01004704">
    <property type="protein sequence ID" value="GFY45217.1"/>
    <property type="molecule type" value="Genomic_DNA"/>
</dbReference>
<dbReference type="OrthoDB" id="10499443at2759"/>
<evidence type="ECO:0000313" key="2">
    <source>
        <dbReference type="EMBL" id="GFY45217.1"/>
    </source>
</evidence>
<name>A0A8X6X1E8_9ARAC</name>
<organism evidence="2 3">
    <name type="scientific">Trichonephila inaurata madagascariensis</name>
    <dbReference type="NCBI Taxonomy" id="2747483"/>
    <lineage>
        <taxon>Eukaryota</taxon>
        <taxon>Metazoa</taxon>
        <taxon>Ecdysozoa</taxon>
        <taxon>Arthropoda</taxon>
        <taxon>Chelicerata</taxon>
        <taxon>Arachnida</taxon>
        <taxon>Araneae</taxon>
        <taxon>Araneomorphae</taxon>
        <taxon>Entelegynae</taxon>
        <taxon>Araneoidea</taxon>
        <taxon>Nephilidae</taxon>
        <taxon>Trichonephila</taxon>
        <taxon>Trichonephila inaurata</taxon>
    </lineage>
</organism>
<sequence length="77" mass="8554">MTQFFPSERKKKILRSEDVCLSSFPLSGRQEMRGDGTPPHTHISRDPRTADSCCLVSALLMHPASSSNPPFLLTLKP</sequence>
<keyword evidence="3" id="KW-1185">Reference proteome</keyword>
<comment type="caution">
    <text evidence="2">The sequence shown here is derived from an EMBL/GenBank/DDBJ whole genome shotgun (WGS) entry which is preliminary data.</text>
</comment>
<dbReference type="AlphaFoldDB" id="A0A8X6X1E8"/>
<dbReference type="Proteomes" id="UP000886998">
    <property type="component" value="Unassembled WGS sequence"/>
</dbReference>
<accession>A0A8X6X1E8</accession>
<evidence type="ECO:0000313" key="3">
    <source>
        <dbReference type="Proteomes" id="UP000886998"/>
    </source>
</evidence>
<evidence type="ECO:0000256" key="1">
    <source>
        <dbReference type="SAM" id="MobiDB-lite"/>
    </source>
</evidence>
<feature type="region of interest" description="Disordered" evidence="1">
    <location>
        <begin position="25"/>
        <end position="48"/>
    </location>
</feature>
<protein>
    <submittedName>
        <fullName evidence="2">Uncharacterized protein</fullName>
    </submittedName>
</protein>
<gene>
    <name evidence="2" type="ORF">TNIN_109061</name>
</gene>